<dbReference type="AlphaFoldDB" id="A0A1X0RJU5"/>
<protein>
    <submittedName>
        <fullName evidence="1">Uncharacterized protein</fullName>
    </submittedName>
</protein>
<accession>A0A1X0RJU5</accession>
<dbReference type="Proteomes" id="UP000242381">
    <property type="component" value="Unassembled WGS sequence"/>
</dbReference>
<organism evidence="1 2">
    <name type="scientific">Rhizopus microsporus</name>
    <dbReference type="NCBI Taxonomy" id="58291"/>
    <lineage>
        <taxon>Eukaryota</taxon>
        <taxon>Fungi</taxon>
        <taxon>Fungi incertae sedis</taxon>
        <taxon>Mucoromycota</taxon>
        <taxon>Mucoromycotina</taxon>
        <taxon>Mucoromycetes</taxon>
        <taxon>Mucorales</taxon>
        <taxon>Mucorineae</taxon>
        <taxon>Rhizopodaceae</taxon>
        <taxon>Rhizopus</taxon>
    </lineage>
</organism>
<sequence length="81" mass="9190">MRNTSNKLRSIFTFGTIHSNSTDSVFTQVLSNFKNKTSTSVILNFKGIQNGGQVFLFELDIDNGTNNRTIIFILCQRCMHI</sequence>
<evidence type="ECO:0000313" key="1">
    <source>
        <dbReference type="EMBL" id="ORE12307.1"/>
    </source>
</evidence>
<reference evidence="1 2" key="1">
    <citation type="journal article" date="2016" name="Proc. Natl. Acad. Sci. U.S.A.">
        <title>Lipid metabolic changes in an early divergent fungus govern the establishment of a mutualistic symbiosis with endobacteria.</title>
        <authorList>
            <person name="Lastovetsky O.A."/>
            <person name="Gaspar M.L."/>
            <person name="Mondo S.J."/>
            <person name="LaButti K.M."/>
            <person name="Sandor L."/>
            <person name="Grigoriev I.V."/>
            <person name="Henry S.A."/>
            <person name="Pawlowska T.E."/>
        </authorList>
    </citation>
    <scope>NUCLEOTIDE SEQUENCE [LARGE SCALE GENOMIC DNA]</scope>
    <source>
        <strain evidence="1 2">ATCC 11559</strain>
    </source>
</reference>
<name>A0A1X0RJU5_RHIZD</name>
<proteinExistence type="predicted"/>
<gene>
    <name evidence="1" type="ORF">BCV71DRAFT_282173</name>
</gene>
<dbReference type="EMBL" id="KV921716">
    <property type="protein sequence ID" value="ORE12307.1"/>
    <property type="molecule type" value="Genomic_DNA"/>
</dbReference>
<evidence type="ECO:0000313" key="2">
    <source>
        <dbReference type="Proteomes" id="UP000242381"/>
    </source>
</evidence>